<dbReference type="InterPro" id="IPR038071">
    <property type="entry name" value="UROD/MetE-like_sf"/>
</dbReference>
<dbReference type="SUPFAM" id="SSF51726">
    <property type="entry name" value="UROD/MetE-like"/>
    <property type="match status" value="1"/>
</dbReference>
<sequence>MCPIPGDYSASPNLCRVSIHAVHLVGSVPLHDAEQVFRTVSARLGDNLRRIPDGETDGRADWTSWHRALFDRTPGLVADEHGHGHGHGGPARYRLSGGPGDLRFGELGHAAAARTSWQVFQRLRAEGVLPDLRFQVCLPTPVAPVALYVDPCAQAAVEPAYEAAVLRELRLIADVVPHDRLSVQWDTSVEFGMLEGVVPSWFPDVEDGVLNRLSRLFEAVPADAEVGYHLCYSDPDHGLFAEPRDAGRLVAVANALTDRLVRRVGWIHLPVPAGRTDPAYYAPLHDLWLPIGTELYLGLIHAEDGLDGARHRIEAARTVVSAFGVAAACGLGGHPPEAVPGLLDLHAAVAALSD</sequence>
<reference evidence="1 2" key="1">
    <citation type="submission" date="2016-10" db="EMBL/GenBank/DDBJ databases">
        <authorList>
            <person name="de Groot N.N."/>
        </authorList>
    </citation>
    <scope>NUCLEOTIDE SEQUENCE [LARGE SCALE GENOMIC DNA]</scope>
    <source>
        <strain evidence="1 2">CGMCC 4.5681</strain>
    </source>
</reference>
<keyword evidence="2" id="KW-1185">Reference proteome</keyword>
<dbReference type="Gene3D" id="3.20.20.210">
    <property type="match status" value="1"/>
</dbReference>
<organism evidence="1 2">
    <name type="scientific">Nonomuraea maritima</name>
    <dbReference type="NCBI Taxonomy" id="683260"/>
    <lineage>
        <taxon>Bacteria</taxon>
        <taxon>Bacillati</taxon>
        <taxon>Actinomycetota</taxon>
        <taxon>Actinomycetes</taxon>
        <taxon>Streptosporangiales</taxon>
        <taxon>Streptosporangiaceae</taxon>
        <taxon>Nonomuraea</taxon>
    </lineage>
</organism>
<dbReference type="AlphaFoldDB" id="A0A1G8SMU6"/>
<dbReference type="EMBL" id="FNFB01000001">
    <property type="protein sequence ID" value="SDJ30537.1"/>
    <property type="molecule type" value="Genomic_DNA"/>
</dbReference>
<evidence type="ECO:0008006" key="3">
    <source>
        <dbReference type="Google" id="ProtNLM"/>
    </source>
</evidence>
<proteinExistence type="predicted"/>
<evidence type="ECO:0000313" key="1">
    <source>
        <dbReference type="EMBL" id="SDJ30537.1"/>
    </source>
</evidence>
<name>A0A1G8SMU6_9ACTN</name>
<evidence type="ECO:0000313" key="2">
    <source>
        <dbReference type="Proteomes" id="UP000198683"/>
    </source>
</evidence>
<dbReference type="Proteomes" id="UP000198683">
    <property type="component" value="Unassembled WGS sequence"/>
</dbReference>
<gene>
    <name evidence="1" type="ORF">SAMN05421874_101383</name>
</gene>
<accession>A0A1G8SMU6</accession>
<protein>
    <recommendedName>
        <fullName evidence="3">5-methyltetrahydropteroyltriglutamate--homocysteine methyltransferase</fullName>
    </recommendedName>
</protein>